<evidence type="ECO:0000259" key="4">
    <source>
        <dbReference type="PROSITE" id="PS50001"/>
    </source>
</evidence>
<dbReference type="FunFam" id="3.30.505.10:FF:000016">
    <property type="entry name" value="B-cell linker protein isoform 2"/>
    <property type="match status" value="1"/>
</dbReference>
<keyword evidence="1 2" id="KW-0727">SH2 domain</keyword>
<evidence type="ECO:0000256" key="2">
    <source>
        <dbReference type="PROSITE-ProRule" id="PRU00191"/>
    </source>
</evidence>
<dbReference type="GO" id="GO:0005737">
    <property type="term" value="C:cytoplasm"/>
    <property type="evidence" value="ECO:0007669"/>
    <property type="project" value="UniProtKB-ARBA"/>
</dbReference>
<gene>
    <name evidence="5" type="primary">Blnk</name>
    <name evidence="5" type="ORF">AOXY_G28861</name>
</gene>
<proteinExistence type="predicted"/>
<dbReference type="GO" id="GO:0035556">
    <property type="term" value="P:intracellular signal transduction"/>
    <property type="evidence" value="ECO:0007669"/>
    <property type="project" value="TreeGrafter"/>
</dbReference>
<dbReference type="PRINTS" id="PR00401">
    <property type="entry name" value="SH2DOMAIN"/>
</dbReference>
<dbReference type="PANTHER" id="PTHR14098">
    <property type="entry name" value="SH2 DOMAIN CONTAINING PROTEIN"/>
    <property type="match status" value="1"/>
</dbReference>
<protein>
    <submittedName>
        <fullName evidence="5">B-cell linker protein</fullName>
    </submittedName>
</protein>
<keyword evidence="6" id="KW-1185">Reference proteome</keyword>
<dbReference type="InterPro" id="IPR051751">
    <property type="entry name" value="Immunoreceptor_sig_adapters"/>
</dbReference>
<dbReference type="SUPFAM" id="SSF55550">
    <property type="entry name" value="SH2 domain"/>
    <property type="match status" value="1"/>
</dbReference>
<feature type="compositionally biased region" description="Pro residues" evidence="3">
    <location>
        <begin position="109"/>
        <end position="120"/>
    </location>
</feature>
<dbReference type="InterPro" id="IPR036860">
    <property type="entry name" value="SH2_dom_sf"/>
</dbReference>
<dbReference type="Gene3D" id="3.30.505.10">
    <property type="entry name" value="SH2 domain"/>
    <property type="match status" value="1"/>
</dbReference>
<evidence type="ECO:0000313" key="6">
    <source>
        <dbReference type="Proteomes" id="UP001230051"/>
    </source>
</evidence>
<accession>A0AAD8CR54</accession>
<dbReference type="PANTHER" id="PTHR14098:SF17">
    <property type="entry name" value="B-CELL LINKER PROTEIN"/>
    <property type="match status" value="1"/>
</dbReference>
<feature type="compositionally biased region" description="Basic and acidic residues" evidence="3">
    <location>
        <begin position="82"/>
        <end position="95"/>
    </location>
</feature>
<dbReference type="InterPro" id="IPR000980">
    <property type="entry name" value="SH2"/>
</dbReference>
<comment type="caution">
    <text evidence="5">The sequence shown here is derived from an EMBL/GenBank/DDBJ whole genome shotgun (WGS) entry which is preliminary data.</text>
</comment>
<feature type="domain" description="SH2" evidence="4">
    <location>
        <begin position="264"/>
        <end position="374"/>
    </location>
</feature>
<dbReference type="EMBL" id="JAGXEW010000037">
    <property type="protein sequence ID" value="KAK1154093.1"/>
    <property type="molecule type" value="Genomic_DNA"/>
</dbReference>
<feature type="compositionally biased region" description="Acidic residues" evidence="3">
    <location>
        <begin position="67"/>
        <end position="76"/>
    </location>
</feature>
<dbReference type="GO" id="GO:0007169">
    <property type="term" value="P:cell surface receptor protein tyrosine kinase signaling pathway"/>
    <property type="evidence" value="ECO:0007669"/>
    <property type="project" value="TreeGrafter"/>
</dbReference>
<sequence>MQYLIPQDLSLQRQTLCTPEIGSMSFLGRFKKPQPGLTPPLLSHRLGVPPAPPRRVDTGSDKGWPADEFDDDDGGDTYEAPPCERMKLPPLRKQEEEDLYLERTSSNPGNPPPQIPPPRPVKNSRWVPEIEEQYLNPSAKKPPQINREAKPGNGMKAPPPKRDPAPGRLPPRRPAPAAQPEEDVYLDPNEGQGDGDEELYLEPNTACHPSPRNAAKLGVPPPSPGPCSYRNPLLCLTVPALLFSAANPTPVRSSLSSGPEGCDWFAGSCDRKMAESLLYRINKDGSFLVRLSSAQGSKQPYTLVVLYKHKVYNIPVRYLETSRQYALGKEGKTSEELFSSLCDIIDHHRKNPLLLIDSKSNAKYSSFLTHAARP</sequence>
<evidence type="ECO:0000256" key="3">
    <source>
        <dbReference type="SAM" id="MobiDB-lite"/>
    </source>
</evidence>
<dbReference type="PROSITE" id="PS50001">
    <property type="entry name" value="SH2"/>
    <property type="match status" value="1"/>
</dbReference>
<dbReference type="Proteomes" id="UP001230051">
    <property type="component" value="Unassembled WGS sequence"/>
</dbReference>
<organism evidence="5 6">
    <name type="scientific">Acipenser oxyrinchus oxyrinchus</name>
    <dbReference type="NCBI Taxonomy" id="40147"/>
    <lineage>
        <taxon>Eukaryota</taxon>
        <taxon>Metazoa</taxon>
        <taxon>Chordata</taxon>
        <taxon>Craniata</taxon>
        <taxon>Vertebrata</taxon>
        <taxon>Euteleostomi</taxon>
        <taxon>Actinopterygii</taxon>
        <taxon>Chondrostei</taxon>
        <taxon>Acipenseriformes</taxon>
        <taxon>Acipenseridae</taxon>
        <taxon>Acipenser</taxon>
    </lineage>
</organism>
<dbReference type="Pfam" id="PF00017">
    <property type="entry name" value="SH2"/>
    <property type="match status" value="1"/>
</dbReference>
<evidence type="ECO:0000313" key="5">
    <source>
        <dbReference type="EMBL" id="KAK1154093.1"/>
    </source>
</evidence>
<feature type="region of interest" description="Disordered" evidence="3">
    <location>
        <begin position="29"/>
        <end position="200"/>
    </location>
</feature>
<dbReference type="AlphaFoldDB" id="A0AAD8CR54"/>
<name>A0AAD8CR54_ACIOX</name>
<reference evidence="5" key="1">
    <citation type="submission" date="2022-02" db="EMBL/GenBank/DDBJ databases">
        <title>Atlantic sturgeon de novo genome assembly.</title>
        <authorList>
            <person name="Stock M."/>
            <person name="Klopp C."/>
            <person name="Guiguen Y."/>
            <person name="Cabau C."/>
            <person name="Parinello H."/>
            <person name="Santidrian Yebra-Pimentel E."/>
            <person name="Kuhl H."/>
            <person name="Dirks R.P."/>
            <person name="Guessner J."/>
            <person name="Wuertz S."/>
            <person name="Du K."/>
            <person name="Schartl M."/>
        </authorList>
    </citation>
    <scope>NUCLEOTIDE SEQUENCE</scope>
    <source>
        <strain evidence="5">STURGEONOMICS-FGT-2020</strain>
        <tissue evidence="5">Whole blood</tissue>
    </source>
</reference>
<dbReference type="SMART" id="SM00252">
    <property type="entry name" value="SH2"/>
    <property type="match status" value="1"/>
</dbReference>
<evidence type="ECO:0000256" key="1">
    <source>
        <dbReference type="ARBA" id="ARBA00022999"/>
    </source>
</evidence>